<keyword evidence="6" id="KW-1185">Reference proteome</keyword>
<dbReference type="GO" id="GO:0006281">
    <property type="term" value="P:DNA repair"/>
    <property type="evidence" value="ECO:0007669"/>
    <property type="project" value="TreeGrafter"/>
</dbReference>
<evidence type="ECO:0000313" key="6">
    <source>
        <dbReference type="Proteomes" id="UP000290253"/>
    </source>
</evidence>
<dbReference type="SUPFAM" id="SSF56784">
    <property type="entry name" value="HAD-like"/>
    <property type="match status" value="1"/>
</dbReference>
<reference evidence="5 6" key="1">
    <citation type="journal article" date="2016" name="Int. J. Syst. Evol. Microbiol.">
        <title>Acidipila dinghuensis sp. nov., an acidobacterium isolated from forest soil.</title>
        <authorList>
            <person name="Jiang Y.W."/>
            <person name="Wang J."/>
            <person name="Chen M.H."/>
            <person name="Lv Y.Y."/>
            <person name="Qiu L.H."/>
        </authorList>
    </citation>
    <scope>NUCLEOTIDE SEQUENCE [LARGE SCALE GENOMIC DNA]</scope>
    <source>
        <strain evidence="5 6">DHOF10</strain>
    </source>
</reference>
<comment type="caution">
    <text evidence="5">The sequence shown here is derived from an EMBL/GenBank/DDBJ whole genome shotgun (WGS) entry which is preliminary data.</text>
</comment>
<dbReference type="OrthoDB" id="9792518at2"/>
<dbReference type="PANTHER" id="PTHR43434">
    <property type="entry name" value="PHOSPHOGLYCOLATE PHOSPHATASE"/>
    <property type="match status" value="1"/>
</dbReference>
<dbReference type="InterPro" id="IPR023214">
    <property type="entry name" value="HAD_sf"/>
</dbReference>
<dbReference type="PANTHER" id="PTHR43434:SF1">
    <property type="entry name" value="PHOSPHOGLYCOLATE PHOSPHATASE"/>
    <property type="match status" value="1"/>
</dbReference>
<dbReference type="Proteomes" id="UP000290253">
    <property type="component" value="Unassembled WGS sequence"/>
</dbReference>
<dbReference type="InterPro" id="IPR036412">
    <property type="entry name" value="HAD-like_sf"/>
</dbReference>
<evidence type="ECO:0000256" key="4">
    <source>
        <dbReference type="ARBA" id="ARBA00013078"/>
    </source>
</evidence>
<protein>
    <recommendedName>
        <fullName evidence="4">phosphoglycolate phosphatase</fullName>
        <ecNumber evidence="4">3.1.3.18</ecNumber>
    </recommendedName>
</protein>
<dbReference type="Gene3D" id="3.40.50.1000">
    <property type="entry name" value="HAD superfamily/HAD-like"/>
    <property type="match status" value="1"/>
</dbReference>
<evidence type="ECO:0000313" key="5">
    <source>
        <dbReference type="EMBL" id="RXS95031.1"/>
    </source>
</evidence>
<dbReference type="Gene3D" id="1.10.150.240">
    <property type="entry name" value="Putative phosphatase, domain 2"/>
    <property type="match status" value="1"/>
</dbReference>
<name>A0A4Q1SDA9_9BACT</name>
<keyword evidence="5" id="KW-0378">Hydrolase</keyword>
<dbReference type="GO" id="GO:0005829">
    <property type="term" value="C:cytosol"/>
    <property type="evidence" value="ECO:0007669"/>
    <property type="project" value="TreeGrafter"/>
</dbReference>
<dbReference type="RefSeq" id="WP_129208200.1">
    <property type="nucleotide sequence ID" value="NZ_BMGU01000003.1"/>
</dbReference>
<proteinExistence type="inferred from homology"/>
<dbReference type="InterPro" id="IPR041492">
    <property type="entry name" value="HAD_2"/>
</dbReference>
<accession>A0A4Q1SDA9</accession>
<comment type="similarity">
    <text evidence="3">Belongs to the HAD-like hydrolase superfamily. CbbY/CbbZ/Gph/YieH family.</text>
</comment>
<dbReference type="EMBL" id="SDMK01000002">
    <property type="protein sequence ID" value="RXS95031.1"/>
    <property type="molecule type" value="Genomic_DNA"/>
</dbReference>
<dbReference type="GO" id="GO:0008967">
    <property type="term" value="F:phosphoglycolate phosphatase activity"/>
    <property type="evidence" value="ECO:0007669"/>
    <property type="project" value="UniProtKB-EC"/>
</dbReference>
<dbReference type="EC" id="3.1.3.18" evidence="4"/>
<organism evidence="5 6">
    <name type="scientific">Silvibacterium dinghuense</name>
    <dbReference type="NCBI Taxonomy" id="1560006"/>
    <lineage>
        <taxon>Bacteria</taxon>
        <taxon>Pseudomonadati</taxon>
        <taxon>Acidobacteriota</taxon>
        <taxon>Terriglobia</taxon>
        <taxon>Terriglobales</taxon>
        <taxon>Acidobacteriaceae</taxon>
        <taxon>Silvibacterium</taxon>
    </lineage>
</organism>
<sequence>MTLPSTQQPLAATTQTDDRVHIQPGFLWDQQAAYLFDIDGTLLRCRDRIHVGSFFSGVRAVMGQELVLDGVILSGNTDPGILHDAFRLAKLEEHLWQPHLEAILENMRVEVASRRHEMQIAMMPGVEDTLAHLQKKGAALGVATGNLEAIGWLKIEFLGLRHWFTFGGFSDNFALRADMIAHAAKLAREHSGPEATVCVVGDTPSDISAARANGLPTIAVATGSFSFDDLMQYEPEVCATSLSALLRVTSKASA</sequence>
<comment type="catalytic activity">
    <reaction evidence="1">
        <text>2-phosphoglycolate + H2O = glycolate + phosphate</text>
        <dbReference type="Rhea" id="RHEA:14369"/>
        <dbReference type="ChEBI" id="CHEBI:15377"/>
        <dbReference type="ChEBI" id="CHEBI:29805"/>
        <dbReference type="ChEBI" id="CHEBI:43474"/>
        <dbReference type="ChEBI" id="CHEBI:58033"/>
        <dbReference type="EC" id="3.1.3.18"/>
    </reaction>
</comment>
<evidence type="ECO:0000256" key="3">
    <source>
        <dbReference type="ARBA" id="ARBA00006171"/>
    </source>
</evidence>
<gene>
    <name evidence="5" type="ORF">ESZ00_10405</name>
</gene>
<evidence type="ECO:0000256" key="1">
    <source>
        <dbReference type="ARBA" id="ARBA00000830"/>
    </source>
</evidence>
<dbReference type="Pfam" id="PF13419">
    <property type="entry name" value="HAD_2"/>
    <property type="match status" value="1"/>
</dbReference>
<comment type="pathway">
    <text evidence="2">Organic acid metabolism; glycolate biosynthesis; glycolate from 2-phosphoglycolate: step 1/1.</text>
</comment>
<dbReference type="InterPro" id="IPR050155">
    <property type="entry name" value="HAD-like_hydrolase_sf"/>
</dbReference>
<dbReference type="InterPro" id="IPR023198">
    <property type="entry name" value="PGP-like_dom2"/>
</dbReference>
<dbReference type="AlphaFoldDB" id="A0A4Q1SDA9"/>
<evidence type="ECO:0000256" key="2">
    <source>
        <dbReference type="ARBA" id="ARBA00004818"/>
    </source>
</evidence>